<dbReference type="InterPro" id="IPR048254">
    <property type="entry name" value="CDP_ALCOHOL_P_TRANSF_CS"/>
</dbReference>
<feature type="transmembrane region" description="Helical" evidence="17">
    <location>
        <begin position="12"/>
        <end position="37"/>
    </location>
</feature>
<accession>A0A965GD44</accession>
<keyword evidence="14" id="KW-1208">Phospholipid metabolism</keyword>
<protein>
    <recommendedName>
        <fullName evidence="6">CDP-diacylglycerol--glycerol-3-phosphate 3-phosphatidyltransferase</fullName>
        <ecNumber evidence="5">2.7.8.5</ecNumber>
    </recommendedName>
</protein>
<dbReference type="PIRSF" id="PIRSF000847">
    <property type="entry name" value="Phos_ph_gly_syn"/>
    <property type="match status" value="1"/>
</dbReference>
<feature type="transmembrane region" description="Helical" evidence="17">
    <location>
        <begin position="43"/>
        <end position="62"/>
    </location>
</feature>
<evidence type="ECO:0000256" key="16">
    <source>
        <dbReference type="RuleBase" id="RU003750"/>
    </source>
</evidence>
<keyword evidence="12 17" id="KW-0472">Membrane</keyword>
<dbReference type="Pfam" id="PF01066">
    <property type="entry name" value="CDP-OH_P_transf"/>
    <property type="match status" value="1"/>
</dbReference>
<dbReference type="AlphaFoldDB" id="A0A965GD44"/>
<evidence type="ECO:0000256" key="17">
    <source>
        <dbReference type="SAM" id="Phobius"/>
    </source>
</evidence>
<dbReference type="GO" id="GO:0008444">
    <property type="term" value="F:CDP-diacylglycerol-glycerol-3-phosphate 3-phosphatidyltransferase activity"/>
    <property type="evidence" value="ECO:0007669"/>
    <property type="project" value="UniProtKB-EC"/>
</dbReference>
<evidence type="ECO:0000256" key="5">
    <source>
        <dbReference type="ARBA" id="ARBA00013170"/>
    </source>
</evidence>
<comment type="subcellular location">
    <subcellularLocation>
        <location evidence="1">Membrane</location>
        <topology evidence="1">Multi-pass membrane protein</topology>
    </subcellularLocation>
</comment>
<evidence type="ECO:0000313" key="19">
    <source>
        <dbReference type="Proteomes" id="UP000740727"/>
    </source>
</evidence>
<evidence type="ECO:0000256" key="1">
    <source>
        <dbReference type="ARBA" id="ARBA00004141"/>
    </source>
</evidence>
<evidence type="ECO:0000256" key="6">
    <source>
        <dbReference type="ARBA" id="ARBA00014944"/>
    </source>
</evidence>
<feature type="transmembrane region" description="Helical" evidence="17">
    <location>
        <begin position="163"/>
        <end position="185"/>
    </location>
</feature>
<reference evidence="18" key="1">
    <citation type="submission" date="2018-10" db="EMBL/GenBank/DDBJ databases">
        <title>Iterative Subtractive Binning of Freshwater Chronoseries Metagenomes Recovers Nearly Complete Genomes from over Four Hundred Novel Species.</title>
        <authorList>
            <person name="Rodriguez-R L.M."/>
            <person name="Tsementzi D."/>
            <person name="Luo C."/>
            <person name="Konstantinidis K.T."/>
        </authorList>
    </citation>
    <scope>NUCLEOTIDE SEQUENCE</scope>
    <source>
        <strain evidence="18">WB5_2A_028</strain>
    </source>
</reference>
<keyword evidence="10 17" id="KW-1133">Transmembrane helix</keyword>
<evidence type="ECO:0000313" key="18">
    <source>
        <dbReference type="EMBL" id="NBR93487.1"/>
    </source>
</evidence>
<comment type="pathway">
    <text evidence="3">Lipid metabolism.</text>
</comment>
<dbReference type="InterPro" id="IPR043130">
    <property type="entry name" value="CDP-OH_PTrfase_TM_dom"/>
</dbReference>
<keyword evidence="9 17" id="KW-0812">Transmembrane</keyword>
<feature type="transmembrane region" description="Helical" evidence="17">
    <location>
        <begin position="128"/>
        <end position="151"/>
    </location>
</feature>
<evidence type="ECO:0000256" key="15">
    <source>
        <dbReference type="ARBA" id="ARBA00048586"/>
    </source>
</evidence>
<comment type="caution">
    <text evidence="18">The sequence shown here is derived from an EMBL/GenBank/DDBJ whole genome shotgun (WGS) entry which is preliminary data.</text>
</comment>
<dbReference type="PANTHER" id="PTHR14269:SF62">
    <property type="entry name" value="CDP-DIACYLGLYCEROL--GLYCEROL-3-PHOSPHATE 3-PHOSPHATIDYLTRANSFERASE 1, CHLOROPLASTIC"/>
    <property type="match status" value="1"/>
</dbReference>
<dbReference type="InterPro" id="IPR004570">
    <property type="entry name" value="Phosphatidylglycerol_P_synth"/>
</dbReference>
<gene>
    <name evidence="18" type="ORF">EBT44_01290</name>
</gene>
<evidence type="ECO:0000256" key="7">
    <source>
        <dbReference type="ARBA" id="ARBA00022516"/>
    </source>
</evidence>
<organism evidence="18 19">
    <name type="scientific">Candidatus Fonsibacter lacus</name>
    <dbReference type="NCBI Taxonomy" id="2576439"/>
    <lineage>
        <taxon>Bacteria</taxon>
        <taxon>Pseudomonadati</taxon>
        <taxon>Pseudomonadota</taxon>
        <taxon>Alphaproteobacteria</taxon>
        <taxon>Candidatus Pelagibacterales</taxon>
        <taxon>Candidatus Pelagibacterales incertae sedis</taxon>
        <taxon>Candidatus Fonsibacter</taxon>
    </lineage>
</organism>
<evidence type="ECO:0000256" key="3">
    <source>
        <dbReference type="ARBA" id="ARBA00005189"/>
    </source>
</evidence>
<comment type="pathway">
    <text evidence="2">Phospholipid metabolism; phosphatidylglycerol biosynthesis; phosphatidylglycerol from CDP-diacylglycerol: step 1/2.</text>
</comment>
<feature type="transmembrane region" description="Helical" evidence="17">
    <location>
        <begin position="83"/>
        <end position="108"/>
    </location>
</feature>
<dbReference type="PANTHER" id="PTHR14269">
    <property type="entry name" value="CDP-DIACYLGLYCEROL--GLYCEROL-3-PHOSPHATE 3-PHOSPHATIDYLTRANSFERASE-RELATED"/>
    <property type="match status" value="1"/>
</dbReference>
<dbReference type="InterPro" id="IPR000462">
    <property type="entry name" value="CDP-OH_P_trans"/>
</dbReference>
<keyword evidence="11" id="KW-0443">Lipid metabolism</keyword>
<evidence type="ECO:0000256" key="9">
    <source>
        <dbReference type="ARBA" id="ARBA00022692"/>
    </source>
</evidence>
<dbReference type="GO" id="GO:0046474">
    <property type="term" value="P:glycerophospholipid biosynthetic process"/>
    <property type="evidence" value="ECO:0007669"/>
    <property type="project" value="TreeGrafter"/>
</dbReference>
<proteinExistence type="inferred from homology"/>
<name>A0A965GD44_9PROT</name>
<dbReference type="InterPro" id="IPR050324">
    <property type="entry name" value="CDP-alcohol_PTase-I"/>
</dbReference>
<dbReference type="Gene3D" id="1.20.120.1760">
    <property type="match status" value="1"/>
</dbReference>
<evidence type="ECO:0000256" key="11">
    <source>
        <dbReference type="ARBA" id="ARBA00023098"/>
    </source>
</evidence>
<keyword evidence="7" id="KW-0444">Lipid biosynthesis</keyword>
<dbReference type="GO" id="GO:0016020">
    <property type="term" value="C:membrane"/>
    <property type="evidence" value="ECO:0007669"/>
    <property type="project" value="UniProtKB-SubCell"/>
</dbReference>
<sequence>MKNIEEGALGHRTFLTIPNCLTVLRAVGIPVFLWVLLDGNRDFLAIVILIVAGATDYLDGKLARALNQYSRLGELLDPLVDRLYIAAVLIGLTIRGVIPLWLLLLLILRDILLATTLPGLYRIGNGPLPVTFLGKAATLNLLYAFPLLLLAEQDGTLARIAGIFATAFAGWGVLLYLLTGFQYFIDARSQIRAARDSVTP</sequence>
<evidence type="ECO:0000256" key="13">
    <source>
        <dbReference type="ARBA" id="ARBA00023209"/>
    </source>
</evidence>
<comment type="catalytic activity">
    <reaction evidence="15">
        <text>a CDP-1,2-diacyl-sn-glycerol + sn-glycerol 3-phosphate = a 1,2-diacyl-sn-glycero-3-phospho-(1'-sn-glycero-3'-phosphate) + CMP + H(+)</text>
        <dbReference type="Rhea" id="RHEA:12593"/>
        <dbReference type="ChEBI" id="CHEBI:15378"/>
        <dbReference type="ChEBI" id="CHEBI:57597"/>
        <dbReference type="ChEBI" id="CHEBI:58332"/>
        <dbReference type="ChEBI" id="CHEBI:60110"/>
        <dbReference type="ChEBI" id="CHEBI:60377"/>
        <dbReference type="EC" id="2.7.8.5"/>
    </reaction>
</comment>
<evidence type="ECO:0000256" key="8">
    <source>
        <dbReference type="ARBA" id="ARBA00022679"/>
    </source>
</evidence>
<evidence type="ECO:0000256" key="4">
    <source>
        <dbReference type="ARBA" id="ARBA00010441"/>
    </source>
</evidence>
<evidence type="ECO:0000256" key="12">
    <source>
        <dbReference type="ARBA" id="ARBA00023136"/>
    </source>
</evidence>
<comment type="similarity">
    <text evidence="4 16">Belongs to the CDP-alcohol phosphatidyltransferase class-I family.</text>
</comment>
<dbReference type="PROSITE" id="PS00379">
    <property type="entry name" value="CDP_ALCOHOL_P_TRANSF"/>
    <property type="match status" value="1"/>
</dbReference>
<evidence type="ECO:0000256" key="10">
    <source>
        <dbReference type="ARBA" id="ARBA00022989"/>
    </source>
</evidence>
<keyword evidence="8 16" id="KW-0808">Transferase</keyword>
<dbReference type="Proteomes" id="UP000740727">
    <property type="component" value="Unassembled WGS sequence"/>
</dbReference>
<keyword evidence="13" id="KW-0594">Phospholipid biosynthesis</keyword>
<evidence type="ECO:0000256" key="14">
    <source>
        <dbReference type="ARBA" id="ARBA00023264"/>
    </source>
</evidence>
<dbReference type="EC" id="2.7.8.5" evidence="5"/>
<evidence type="ECO:0000256" key="2">
    <source>
        <dbReference type="ARBA" id="ARBA00005042"/>
    </source>
</evidence>
<dbReference type="EMBL" id="RFXN01000007">
    <property type="protein sequence ID" value="NBR93487.1"/>
    <property type="molecule type" value="Genomic_DNA"/>
</dbReference>